<dbReference type="EMBL" id="BAWF01000066">
    <property type="protein sequence ID" value="GAF49049.1"/>
    <property type="molecule type" value="Genomic_DNA"/>
</dbReference>
<reference evidence="1 2" key="1">
    <citation type="submission" date="2014-02" db="EMBL/GenBank/DDBJ databases">
        <title>Whole genome shotgun sequence of Rhodococcus wratislaviensis NBRC 100605.</title>
        <authorList>
            <person name="Hosoyama A."/>
            <person name="Tsuchikane K."/>
            <person name="Yoshida I."/>
            <person name="Ohji S."/>
            <person name="Ichikawa N."/>
            <person name="Yamazoe A."/>
            <person name="Fujita N."/>
        </authorList>
    </citation>
    <scope>NUCLEOTIDE SEQUENCE [LARGE SCALE GENOMIC DNA]</scope>
    <source>
        <strain evidence="1 2">NBRC 100605</strain>
    </source>
</reference>
<keyword evidence="2" id="KW-1185">Reference proteome</keyword>
<protein>
    <submittedName>
        <fullName evidence="1">Uncharacterized protein</fullName>
    </submittedName>
</protein>
<gene>
    <name evidence="1" type="ORF">RW1_066_00160</name>
</gene>
<evidence type="ECO:0000313" key="2">
    <source>
        <dbReference type="Proteomes" id="UP000019491"/>
    </source>
</evidence>
<proteinExistence type="predicted"/>
<sequence>MRSLANSLPWTERAADARFPPAGQGHLVRGRTVRPAPSLPGHTYQSGGFLVLVVDDIDQILISTDCLVATWMESGKPII</sequence>
<evidence type="ECO:0000313" key="1">
    <source>
        <dbReference type="EMBL" id="GAF49049.1"/>
    </source>
</evidence>
<dbReference type="AlphaFoldDB" id="X0PZF4"/>
<organism evidence="1 2">
    <name type="scientific">Rhodococcus wratislaviensis NBRC 100605</name>
    <dbReference type="NCBI Taxonomy" id="1219028"/>
    <lineage>
        <taxon>Bacteria</taxon>
        <taxon>Bacillati</taxon>
        <taxon>Actinomycetota</taxon>
        <taxon>Actinomycetes</taxon>
        <taxon>Mycobacteriales</taxon>
        <taxon>Nocardiaceae</taxon>
        <taxon>Rhodococcus</taxon>
    </lineage>
</organism>
<accession>X0PZF4</accession>
<comment type="caution">
    <text evidence="1">The sequence shown here is derived from an EMBL/GenBank/DDBJ whole genome shotgun (WGS) entry which is preliminary data.</text>
</comment>
<name>X0PZF4_RHOWR</name>
<dbReference type="Proteomes" id="UP000019491">
    <property type="component" value="Unassembled WGS sequence"/>
</dbReference>